<proteinExistence type="predicted"/>
<reference evidence="2 3" key="1">
    <citation type="journal article" date="2010" name="Science">
        <title>Genome expansion and gene loss in powdery mildew fungi reveal tradeoffs in extreme parasitism.</title>
        <authorList>
            <person name="Spanu P.D."/>
            <person name="Abbott J.C."/>
            <person name="Amselem J."/>
            <person name="Burgis T.A."/>
            <person name="Soanes D.M."/>
            <person name="Stueber K."/>
            <person name="Ver Loren van Themaat E."/>
            <person name="Brown J.K.M."/>
            <person name="Butcher S.A."/>
            <person name="Gurr S.J."/>
            <person name="Lebrun M.-H."/>
            <person name="Ridout C.J."/>
            <person name="Schulze-Lefert P."/>
            <person name="Talbot N.J."/>
            <person name="Ahmadinejad N."/>
            <person name="Ametz C."/>
            <person name="Barton G.R."/>
            <person name="Benjdia M."/>
            <person name="Bidzinski P."/>
            <person name="Bindschedler L.V."/>
            <person name="Both M."/>
            <person name="Brewer M.T."/>
            <person name="Cadle-Davidson L."/>
            <person name="Cadle-Davidson M.M."/>
            <person name="Collemare J."/>
            <person name="Cramer R."/>
            <person name="Frenkel O."/>
            <person name="Godfrey D."/>
            <person name="Harriman J."/>
            <person name="Hoede C."/>
            <person name="King B.C."/>
            <person name="Klages S."/>
            <person name="Kleemann J."/>
            <person name="Knoll D."/>
            <person name="Koti P.S."/>
            <person name="Kreplak J."/>
            <person name="Lopez-Ruiz F.J."/>
            <person name="Lu X."/>
            <person name="Maekawa T."/>
            <person name="Mahanil S."/>
            <person name="Micali C."/>
            <person name="Milgroom M.G."/>
            <person name="Montana G."/>
            <person name="Noir S."/>
            <person name="O'Connell R.J."/>
            <person name="Oberhaensli S."/>
            <person name="Parlange F."/>
            <person name="Pedersen C."/>
            <person name="Quesneville H."/>
            <person name="Reinhardt R."/>
            <person name="Rott M."/>
            <person name="Sacristan S."/>
            <person name="Schmidt S.M."/>
            <person name="Schoen M."/>
            <person name="Skamnioti P."/>
            <person name="Sommer H."/>
            <person name="Stephens A."/>
            <person name="Takahara H."/>
            <person name="Thordal-Christensen H."/>
            <person name="Vigouroux M."/>
            <person name="Wessling R."/>
            <person name="Wicker T."/>
            <person name="Panstruga R."/>
        </authorList>
    </citation>
    <scope>NUCLEOTIDE SEQUENCE [LARGE SCALE GENOMIC DNA]</scope>
    <source>
        <strain evidence="2">DH14</strain>
    </source>
</reference>
<keyword evidence="3" id="KW-1185">Reference proteome</keyword>
<evidence type="ECO:0000256" key="1">
    <source>
        <dbReference type="SAM" id="SignalP"/>
    </source>
</evidence>
<feature type="signal peptide" evidence="1">
    <location>
        <begin position="1"/>
        <end position="21"/>
    </location>
</feature>
<dbReference type="InParanoid" id="N1JF21"/>
<evidence type="ECO:0000313" key="2">
    <source>
        <dbReference type="EMBL" id="CCU76507.1"/>
    </source>
</evidence>
<comment type="caution">
    <text evidence="2">The sequence shown here is derived from an EMBL/GenBank/DDBJ whole genome shotgun (WGS) entry which is preliminary data.</text>
</comment>
<feature type="chain" id="PRO_5004107159" evidence="1">
    <location>
        <begin position="22"/>
        <end position="120"/>
    </location>
</feature>
<accession>N1JF21</accession>
<organism evidence="2 3">
    <name type="scientific">Blumeria graminis f. sp. hordei (strain DH14)</name>
    <name type="common">Barley powdery mildew</name>
    <name type="synonym">Oidium monilioides f. sp. hordei</name>
    <dbReference type="NCBI Taxonomy" id="546991"/>
    <lineage>
        <taxon>Eukaryota</taxon>
        <taxon>Fungi</taxon>
        <taxon>Dikarya</taxon>
        <taxon>Ascomycota</taxon>
        <taxon>Pezizomycotina</taxon>
        <taxon>Leotiomycetes</taxon>
        <taxon>Erysiphales</taxon>
        <taxon>Erysiphaceae</taxon>
        <taxon>Blumeria</taxon>
        <taxon>Blumeria hordei</taxon>
    </lineage>
</organism>
<name>N1JF21_BLUG1</name>
<dbReference type="HOGENOM" id="CLU_166260_0_0_1"/>
<evidence type="ECO:0000313" key="3">
    <source>
        <dbReference type="Proteomes" id="UP000015441"/>
    </source>
</evidence>
<dbReference type="EMBL" id="CAUH01002664">
    <property type="protein sequence ID" value="CCU76507.1"/>
    <property type="molecule type" value="Genomic_DNA"/>
</dbReference>
<keyword evidence="1" id="KW-0732">Signal</keyword>
<protein>
    <submittedName>
        <fullName evidence="2">CSEP0362 putative effector protein</fullName>
    </submittedName>
</protein>
<sequence>MKFLHLTGIIVLLSQATSISAAMLFPRSSSGSGSVHNPLDHIRAAIKKIKESRTPLESPDNKIKQLAKKLNFQFLIPIHVCPELNKNQHDHFITNDKHNNLNYWVVVSEDNRMVFGSQVD</sequence>
<dbReference type="Proteomes" id="UP000015441">
    <property type="component" value="Unassembled WGS sequence"/>
</dbReference>
<gene>
    <name evidence="2" type="ORF">BGHDH14_bghG002664000001001</name>
</gene>
<dbReference type="AlphaFoldDB" id="N1JF21"/>